<evidence type="ECO:0000313" key="2">
    <source>
        <dbReference type="Proteomes" id="UP000076761"/>
    </source>
</evidence>
<name>A0A165Q3K2_9AGAM</name>
<evidence type="ECO:0000313" key="1">
    <source>
        <dbReference type="EMBL" id="KZT21871.1"/>
    </source>
</evidence>
<accession>A0A165Q3K2</accession>
<dbReference type="AlphaFoldDB" id="A0A165Q3K2"/>
<keyword evidence="2" id="KW-1185">Reference proteome</keyword>
<dbReference type="EMBL" id="KV425602">
    <property type="protein sequence ID" value="KZT21871.1"/>
    <property type="molecule type" value="Genomic_DNA"/>
</dbReference>
<dbReference type="InParanoid" id="A0A165Q3K2"/>
<reference evidence="1 2" key="1">
    <citation type="journal article" date="2016" name="Mol. Biol. Evol.">
        <title>Comparative Genomics of Early-Diverging Mushroom-Forming Fungi Provides Insights into the Origins of Lignocellulose Decay Capabilities.</title>
        <authorList>
            <person name="Nagy L.G."/>
            <person name="Riley R."/>
            <person name="Tritt A."/>
            <person name="Adam C."/>
            <person name="Daum C."/>
            <person name="Floudas D."/>
            <person name="Sun H."/>
            <person name="Yadav J.S."/>
            <person name="Pangilinan J."/>
            <person name="Larsson K.H."/>
            <person name="Matsuura K."/>
            <person name="Barry K."/>
            <person name="Labutti K."/>
            <person name="Kuo R."/>
            <person name="Ohm R.A."/>
            <person name="Bhattacharya S.S."/>
            <person name="Shirouzu T."/>
            <person name="Yoshinaga Y."/>
            <person name="Martin F.M."/>
            <person name="Grigoriev I.V."/>
            <person name="Hibbett D.S."/>
        </authorList>
    </citation>
    <scope>NUCLEOTIDE SEQUENCE [LARGE SCALE GENOMIC DNA]</scope>
    <source>
        <strain evidence="1 2">HHB14362 ss-1</strain>
    </source>
</reference>
<proteinExistence type="predicted"/>
<protein>
    <submittedName>
        <fullName evidence="1">Uncharacterized protein</fullName>
    </submittedName>
</protein>
<organism evidence="1 2">
    <name type="scientific">Neolentinus lepideus HHB14362 ss-1</name>
    <dbReference type="NCBI Taxonomy" id="1314782"/>
    <lineage>
        <taxon>Eukaryota</taxon>
        <taxon>Fungi</taxon>
        <taxon>Dikarya</taxon>
        <taxon>Basidiomycota</taxon>
        <taxon>Agaricomycotina</taxon>
        <taxon>Agaricomycetes</taxon>
        <taxon>Gloeophyllales</taxon>
        <taxon>Gloeophyllaceae</taxon>
        <taxon>Neolentinus</taxon>
    </lineage>
</organism>
<sequence>MHVPPHQIHVLINTQHLYLHTQPAVPYIEDICYVSTRFCPSRFVYPTQRCTTQCPMFMVWSRLSSPSARQCIVSPVPASMTEYRGRTITISLSRVLNRSLFVVADFSSAVVYVSLLFDRDAGDMFRRCRMTIVCHMLPVIDNA</sequence>
<gene>
    <name evidence="1" type="ORF">NEOLEDRAFT_724369</name>
</gene>
<dbReference type="Proteomes" id="UP000076761">
    <property type="component" value="Unassembled WGS sequence"/>
</dbReference>